<proteinExistence type="predicted"/>
<dbReference type="EMBL" id="AFRT01001587">
    <property type="protein sequence ID" value="ELU39912.1"/>
    <property type="molecule type" value="Genomic_DNA"/>
</dbReference>
<feature type="compositionally biased region" description="Low complexity" evidence="1">
    <location>
        <begin position="148"/>
        <end position="158"/>
    </location>
</feature>
<gene>
    <name evidence="2" type="ORF">AG1IA_06057</name>
</gene>
<dbReference type="Proteomes" id="UP000011668">
    <property type="component" value="Unassembled WGS sequence"/>
</dbReference>
<accession>L8WSZ0</accession>
<name>L8WSZ0_THACA</name>
<evidence type="ECO:0000313" key="3">
    <source>
        <dbReference type="Proteomes" id="UP000011668"/>
    </source>
</evidence>
<feature type="region of interest" description="Disordered" evidence="1">
    <location>
        <begin position="118"/>
        <end position="180"/>
    </location>
</feature>
<keyword evidence="3" id="KW-1185">Reference proteome</keyword>
<reference evidence="2 3" key="1">
    <citation type="journal article" date="2013" name="Nat. Commun.">
        <title>The evolution and pathogenic mechanisms of the rice sheath blight pathogen.</title>
        <authorList>
            <person name="Zheng A."/>
            <person name="Lin R."/>
            <person name="Xu L."/>
            <person name="Qin P."/>
            <person name="Tang C."/>
            <person name="Ai P."/>
            <person name="Zhang D."/>
            <person name="Liu Y."/>
            <person name="Sun Z."/>
            <person name="Feng H."/>
            <person name="Wang Y."/>
            <person name="Chen Y."/>
            <person name="Liang X."/>
            <person name="Fu R."/>
            <person name="Li Q."/>
            <person name="Zhang J."/>
            <person name="Yu X."/>
            <person name="Xie Z."/>
            <person name="Ding L."/>
            <person name="Guan P."/>
            <person name="Tang J."/>
            <person name="Liang Y."/>
            <person name="Wang S."/>
            <person name="Deng Q."/>
            <person name="Li S."/>
            <person name="Zhu J."/>
            <person name="Wang L."/>
            <person name="Liu H."/>
            <person name="Li P."/>
        </authorList>
    </citation>
    <scope>NUCLEOTIDE SEQUENCE [LARGE SCALE GENOMIC DNA]</scope>
    <source>
        <strain evidence="3">AG-1 IA</strain>
    </source>
</reference>
<feature type="compositionally biased region" description="Acidic residues" evidence="1">
    <location>
        <begin position="164"/>
        <end position="178"/>
    </location>
</feature>
<dbReference type="AlphaFoldDB" id="L8WSZ0"/>
<dbReference type="STRING" id="983506.L8WSZ0"/>
<sequence>MLGRSRLGVGLIHQLLLPVGCLILQFCILTTANRSLVHRERPHRGYYPEDYHTSAPISHTSGIPFPSASKHGYSLDSYASRRDMITQSSTPPSSAPTLPPVRSRPSLEWACAIERQRVRPYPKKPASRETGWSRHGNPSLDGTRSRSHSYSAAHGSSSGRKDEEDGGGSETEPEDDDVHEVFTPPQSLLALERQALVQSFGSAISASSSTNKFTSETQADLDAAMILVASKFIACFRIDSVYDRLALSPFDYITFPTNSYLSYFSKTARRLCRATAVPPHISHSVELIFHQIAWATKVQEVSTLIFKDAKTLYWDVYGFMVPVEVTQIFNWEQKLKSDLYHGWRFSPTTPLLMPETKCQVQFPCKYGSVKVAQSPHVGGRPRGFETCTISLPWTNVLGGATGEEYGPGGSSPGTIREVVLPSQ</sequence>
<protein>
    <submittedName>
        <fullName evidence="2">Uncharacterized protein</fullName>
    </submittedName>
</protein>
<evidence type="ECO:0000256" key="1">
    <source>
        <dbReference type="SAM" id="MobiDB-lite"/>
    </source>
</evidence>
<dbReference type="HOGENOM" id="CLU_649209_0_0_1"/>
<evidence type="ECO:0000313" key="2">
    <source>
        <dbReference type="EMBL" id="ELU39912.1"/>
    </source>
</evidence>
<dbReference type="OrthoDB" id="6159439at2759"/>
<comment type="caution">
    <text evidence="2">The sequence shown here is derived from an EMBL/GenBank/DDBJ whole genome shotgun (WGS) entry which is preliminary data.</text>
</comment>
<organism evidence="2 3">
    <name type="scientific">Thanatephorus cucumeris (strain AG1-IA)</name>
    <name type="common">Rice sheath blight fungus</name>
    <name type="synonym">Rhizoctonia solani</name>
    <dbReference type="NCBI Taxonomy" id="983506"/>
    <lineage>
        <taxon>Eukaryota</taxon>
        <taxon>Fungi</taxon>
        <taxon>Dikarya</taxon>
        <taxon>Basidiomycota</taxon>
        <taxon>Agaricomycotina</taxon>
        <taxon>Agaricomycetes</taxon>
        <taxon>Cantharellales</taxon>
        <taxon>Ceratobasidiaceae</taxon>
        <taxon>Rhizoctonia</taxon>
        <taxon>Rhizoctonia solani AG-1</taxon>
    </lineage>
</organism>